<reference evidence="2" key="1">
    <citation type="journal article" date="2016" name="Nat. Biotechnol.">
        <title>Sequencing wild and cultivated cassava and related species reveals extensive interspecific hybridization and genetic diversity.</title>
        <authorList>
            <person name="Bredeson J.V."/>
            <person name="Lyons J.B."/>
            <person name="Prochnik S.E."/>
            <person name="Wu G.A."/>
            <person name="Ha C.M."/>
            <person name="Edsinger-Gonzales E."/>
            <person name="Grimwood J."/>
            <person name="Schmutz J."/>
            <person name="Rabbi I.Y."/>
            <person name="Egesi C."/>
            <person name="Nauluvula P."/>
            <person name="Lebot V."/>
            <person name="Ndunguru J."/>
            <person name="Mkamilo G."/>
            <person name="Bart R.S."/>
            <person name="Setter T.L."/>
            <person name="Gleadow R.M."/>
            <person name="Kulakow P."/>
            <person name="Ferguson M.E."/>
            <person name="Rounsley S."/>
            <person name="Rokhsar D.S."/>
        </authorList>
    </citation>
    <scope>NUCLEOTIDE SEQUENCE [LARGE SCALE GENOMIC DNA]</scope>
    <source>
        <strain evidence="2">cv. AM560-2</strain>
    </source>
</reference>
<name>A0ACB7GRS4_MANES</name>
<evidence type="ECO:0000313" key="1">
    <source>
        <dbReference type="EMBL" id="KAG8643084.1"/>
    </source>
</evidence>
<evidence type="ECO:0000313" key="2">
    <source>
        <dbReference type="Proteomes" id="UP000091857"/>
    </source>
</evidence>
<sequence length="139" mass="15368">MGNFLIPNSPALTLPISSTPIIASFKPMHLPTSPAISLVRDRRTMRGSTLVTRAGPSTTSYVFAFVFPLSLLIGTIFTSIRIADKLDRDYLEEQLAINQAIREADEEDDGDDVDIPLEDEAQQPALQGSRTRNRPKREA</sequence>
<gene>
    <name evidence="1" type="ORF">MANES_11G002100v8</name>
</gene>
<dbReference type="Proteomes" id="UP000091857">
    <property type="component" value="Chromosome 11"/>
</dbReference>
<proteinExistence type="predicted"/>
<dbReference type="EMBL" id="CM004397">
    <property type="protein sequence ID" value="KAG8643084.1"/>
    <property type="molecule type" value="Genomic_DNA"/>
</dbReference>
<organism evidence="1 2">
    <name type="scientific">Manihot esculenta</name>
    <name type="common">Cassava</name>
    <name type="synonym">Jatropha manihot</name>
    <dbReference type="NCBI Taxonomy" id="3983"/>
    <lineage>
        <taxon>Eukaryota</taxon>
        <taxon>Viridiplantae</taxon>
        <taxon>Streptophyta</taxon>
        <taxon>Embryophyta</taxon>
        <taxon>Tracheophyta</taxon>
        <taxon>Spermatophyta</taxon>
        <taxon>Magnoliopsida</taxon>
        <taxon>eudicotyledons</taxon>
        <taxon>Gunneridae</taxon>
        <taxon>Pentapetalae</taxon>
        <taxon>rosids</taxon>
        <taxon>fabids</taxon>
        <taxon>Malpighiales</taxon>
        <taxon>Euphorbiaceae</taxon>
        <taxon>Crotonoideae</taxon>
        <taxon>Manihoteae</taxon>
        <taxon>Manihot</taxon>
    </lineage>
</organism>
<accession>A0ACB7GRS4</accession>
<keyword evidence="2" id="KW-1185">Reference proteome</keyword>
<comment type="caution">
    <text evidence="1">The sequence shown here is derived from an EMBL/GenBank/DDBJ whole genome shotgun (WGS) entry which is preliminary data.</text>
</comment>
<protein>
    <submittedName>
        <fullName evidence="1">Uncharacterized protein</fullName>
    </submittedName>
</protein>